<evidence type="ECO:0000313" key="6">
    <source>
        <dbReference type="Proteomes" id="UP000226094"/>
    </source>
</evidence>
<dbReference type="InterPro" id="IPR050639">
    <property type="entry name" value="SSR_resolvase"/>
</dbReference>
<dbReference type="GO" id="GO:0003677">
    <property type="term" value="F:DNA binding"/>
    <property type="evidence" value="ECO:0007669"/>
    <property type="project" value="UniProtKB-KW"/>
</dbReference>
<evidence type="ECO:0000259" key="3">
    <source>
        <dbReference type="PROSITE" id="PS51736"/>
    </source>
</evidence>
<dbReference type="Pfam" id="PF07508">
    <property type="entry name" value="Recombinase"/>
    <property type="match status" value="1"/>
</dbReference>
<dbReference type="Gene3D" id="3.40.50.1390">
    <property type="entry name" value="Resolvase, N-terminal catalytic domain"/>
    <property type="match status" value="1"/>
</dbReference>
<organism evidence="5 6">
    <name type="scientific">Rhodococcus phage Partridge</name>
    <dbReference type="NCBI Taxonomy" id="1897441"/>
    <lineage>
        <taxon>Viruses</taxon>
        <taxon>Duplodnaviria</taxon>
        <taxon>Heunggongvirae</taxon>
        <taxon>Uroviricota</taxon>
        <taxon>Caudoviricetes</taxon>
        <taxon>Rerduovirus</taxon>
        <taxon>Rhodococcus virus Takoda</taxon>
    </lineage>
</organism>
<dbReference type="SMART" id="SM00857">
    <property type="entry name" value="Resolvase"/>
    <property type="match status" value="1"/>
</dbReference>
<evidence type="ECO:0000256" key="2">
    <source>
        <dbReference type="ARBA" id="ARBA00023172"/>
    </source>
</evidence>
<dbReference type="PANTHER" id="PTHR30461">
    <property type="entry name" value="DNA-INVERTASE FROM LAMBDOID PROPHAGE"/>
    <property type="match status" value="1"/>
</dbReference>
<evidence type="ECO:0000256" key="1">
    <source>
        <dbReference type="ARBA" id="ARBA00023125"/>
    </source>
</evidence>
<protein>
    <submittedName>
        <fullName evidence="5">Serine integrase</fullName>
    </submittedName>
</protein>
<dbReference type="CDD" id="cd00338">
    <property type="entry name" value="Ser_Recombinase"/>
    <property type="match status" value="1"/>
</dbReference>
<name>A0A1I9S7U5_9CAUD</name>
<dbReference type="Pfam" id="PF00239">
    <property type="entry name" value="Resolvase"/>
    <property type="match status" value="1"/>
</dbReference>
<dbReference type="InterPro" id="IPR006119">
    <property type="entry name" value="Resolv_N"/>
</dbReference>
<keyword evidence="1" id="KW-0238">DNA-binding</keyword>
<dbReference type="InterPro" id="IPR011109">
    <property type="entry name" value="DNA_bind_recombinase_dom"/>
</dbReference>
<feature type="domain" description="Resolvase/invertase-type recombinase catalytic" evidence="3">
    <location>
        <begin position="9"/>
        <end position="156"/>
    </location>
</feature>
<dbReference type="InterPro" id="IPR038109">
    <property type="entry name" value="DNA_bind_recomb_sf"/>
</dbReference>
<feature type="domain" description="Recombinase" evidence="4">
    <location>
        <begin position="164"/>
        <end position="294"/>
    </location>
</feature>
<dbReference type="EMBL" id="KX712237">
    <property type="protein sequence ID" value="AOZ62851.1"/>
    <property type="molecule type" value="Genomic_DNA"/>
</dbReference>
<proteinExistence type="predicted"/>
<gene>
    <name evidence="5" type="ORF">SEA_PARTRIDGE_29</name>
</gene>
<sequence length="502" mass="56815">MPTYDRSMRVIGRLRISRQSEESTSIDRQRELIQNWADTHDHEIVGWAEDIDVSGSVDPFEAPGLGPWLKRDRLGEWDILVAWKLDRIARRAIAINRVFHLCQEHDKTLVCISDNIDLSTWVGRLIANVIAGVAEGELEAIRERTLASHRKLRDLGRWPGGRPAYGYKAVERTDGPGWKLVHDEYSATIMREIVDRTLQGEAGNAIAQDLQERGVLPPAEYRRQMNGEKLRGGEWMGQVIRKMLKSRTLLGHVTHQQVTVINEKEGTPILKGEPLVSLEEWEELQAMLGGSSRPKNHNRTTAASPMLDVALCAECEKPLHLRTQRTQRKEKLHVHRYYYCPDKHGSAIRGEDVENAVENQFLEDFGDVPAMERVFREGENHEIEIKQAIRSIEALTPLLGTATSGTVLKSLTDQISALSNRVTYLESLPKAESGYILRPTGKTYREEWEERDEQGRRALLRRSGITATFRLTGKGRGGRNPAPGALEFNLRVPEDAHARMAS</sequence>
<dbReference type="SUPFAM" id="SSF53041">
    <property type="entry name" value="Resolvase-like"/>
    <property type="match status" value="1"/>
</dbReference>
<dbReference type="PROSITE" id="PS51737">
    <property type="entry name" value="RECOMBINASE_DNA_BIND"/>
    <property type="match status" value="1"/>
</dbReference>
<evidence type="ECO:0000313" key="5">
    <source>
        <dbReference type="EMBL" id="AOZ62851.1"/>
    </source>
</evidence>
<accession>A0A1I9S7U5</accession>
<dbReference type="InterPro" id="IPR036162">
    <property type="entry name" value="Resolvase-like_N_sf"/>
</dbReference>
<keyword evidence="2" id="KW-0233">DNA recombination</keyword>
<reference evidence="5 6" key="1">
    <citation type="submission" date="2016-08" db="EMBL/GenBank/DDBJ databases">
        <authorList>
            <person name="Hancock A.M."/>
            <person name="Richers M.J."/>
            <person name="Aulds L.B."/>
            <person name="Broadway M.L."/>
            <person name="Bryant E.N."/>
            <person name="Carroll B.M."/>
            <person name="Cheathem S.K."/>
            <person name="Crawford M.B."/>
            <person name="Dicus A.P."/>
            <person name="Gates S.D."/>
            <person name="Hawkins J.N."/>
            <person name="Jeansonne R.S."/>
            <person name="Jester R.T."/>
            <person name="Kim M.J."/>
            <person name="Lambert S.B."/>
            <person name="May H.R."/>
            <person name="Nguyen A.V."/>
            <person name="Patel A.S."/>
            <person name="Pham P."/>
            <person name="Robinson K.L."/>
            <person name="Sharma S."/>
            <person name="Shrestha S."/>
            <person name="Skains R.G."/>
            <person name="Johnson L."/>
            <person name="Duong Q.-N."/>
            <person name="Jeanfreau V.G."/>
            <person name="Alonzo F.L."/>
            <person name="Wiedemeier A.M.D."/>
            <person name="Gissendanner C.R."/>
            <person name="Findley A.M."/>
            <person name="Bollivar D."/>
            <person name="Garlena R.A."/>
            <person name="Russell D.A."/>
            <person name="Pope W.H."/>
            <person name="Jacobs-Sera D."/>
            <person name="Hendrix R.W."/>
            <person name="Hatfull G.F."/>
        </authorList>
    </citation>
    <scope>NUCLEOTIDE SEQUENCE [LARGE SCALE GENOMIC DNA]</scope>
</reference>
<dbReference type="Gene3D" id="3.90.1750.20">
    <property type="entry name" value="Putative Large Serine Recombinase, Chain B, Domain 2"/>
    <property type="match status" value="1"/>
</dbReference>
<evidence type="ECO:0000259" key="4">
    <source>
        <dbReference type="PROSITE" id="PS51737"/>
    </source>
</evidence>
<dbReference type="Proteomes" id="UP000226094">
    <property type="component" value="Segment"/>
</dbReference>
<dbReference type="PROSITE" id="PS51736">
    <property type="entry name" value="RECOMBINASES_3"/>
    <property type="match status" value="1"/>
</dbReference>
<dbReference type="GO" id="GO:0000150">
    <property type="term" value="F:DNA strand exchange activity"/>
    <property type="evidence" value="ECO:0007669"/>
    <property type="project" value="InterPro"/>
</dbReference>
<dbReference type="PANTHER" id="PTHR30461:SF2">
    <property type="entry name" value="SERINE RECOMBINASE PINE-RELATED"/>
    <property type="match status" value="1"/>
</dbReference>